<dbReference type="Proteomes" id="UP001165565">
    <property type="component" value="Unassembled WGS sequence"/>
</dbReference>
<comment type="caution">
    <text evidence="6">The sequence shown here is derived from an EMBL/GenBank/DDBJ whole genome shotgun (WGS) entry which is preliminary data.</text>
</comment>
<feature type="transmembrane region" description="Helical" evidence="5">
    <location>
        <begin position="106"/>
        <end position="124"/>
    </location>
</feature>
<protein>
    <recommendedName>
        <fullName evidence="5">Probable membrane transporter protein</fullName>
    </recommendedName>
</protein>
<dbReference type="PANTHER" id="PTHR43701:SF12">
    <property type="entry name" value="MEMBRANE TRANSPORTER PROTEIN YTNM-RELATED"/>
    <property type="match status" value="1"/>
</dbReference>
<comment type="similarity">
    <text evidence="5">Belongs to the 4-toluene sulfonate uptake permease (TSUP) (TC 2.A.102) family.</text>
</comment>
<proteinExistence type="inferred from homology"/>
<feature type="transmembrane region" description="Helical" evidence="5">
    <location>
        <begin position="174"/>
        <end position="195"/>
    </location>
</feature>
<keyword evidence="3 5" id="KW-1133">Transmembrane helix</keyword>
<keyword evidence="4 5" id="KW-0472">Membrane</keyword>
<dbReference type="InterPro" id="IPR002781">
    <property type="entry name" value="TM_pro_TauE-like"/>
</dbReference>
<evidence type="ECO:0000313" key="7">
    <source>
        <dbReference type="Proteomes" id="UP001165565"/>
    </source>
</evidence>
<reference evidence="6" key="1">
    <citation type="submission" date="2022-06" db="EMBL/GenBank/DDBJ databases">
        <title>Sphingomonas sp. nov. isolated from rhizosphere soil of tomato.</title>
        <authorList>
            <person name="Dong H."/>
            <person name="Gao R."/>
        </authorList>
    </citation>
    <scope>NUCLEOTIDE SEQUENCE</scope>
    <source>
        <strain evidence="6">MMSM24</strain>
    </source>
</reference>
<feature type="transmembrane region" description="Helical" evidence="5">
    <location>
        <begin position="80"/>
        <end position="100"/>
    </location>
</feature>
<evidence type="ECO:0000256" key="3">
    <source>
        <dbReference type="ARBA" id="ARBA00022989"/>
    </source>
</evidence>
<dbReference type="Pfam" id="PF01925">
    <property type="entry name" value="TauE"/>
    <property type="match status" value="1"/>
</dbReference>
<evidence type="ECO:0000256" key="5">
    <source>
        <dbReference type="RuleBase" id="RU363041"/>
    </source>
</evidence>
<dbReference type="PANTHER" id="PTHR43701">
    <property type="entry name" value="MEMBRANE TRANSPORTER PROTEIN MJ0441-RELATED"/>
    <property type="match status" value="1"/>
</dbReference>
<sequence length="263" mass="27282">MMGLETIPWADLAPFIAVGFFAQLVDGTLGLGFGVLSNTLLIALGVPPPAASAAVRTSESFASGFSGLAHIAQRNVDWRLFARLAVPGVAGGVIGVWIFALVHQPVLRPVMFAYLAAVGTYLLWRGPRRPHTYRRLRLVGPVGLIGGFLDASGGGGWGPVVTGHLLAQGATPRVAIGTANAVEFFVTVTVLAAFIRTLGFEAFTIAAAGLLIGGVAAAPLGALLVRQVPPRLLVMLVGGLLIVTALYGLLALVFGPIPAFPRY</sequence>
<dbReference type="GO" id="GO:0005886">
    <property type="term" value="C:plasma membrane"/>
    <property type="evidence" value="ECO:0007669"/>
    <property type="project" value="UniProtKB-SubCell"/>
</dbReference>
<organism evidence="6 7">
    <name type="scientific">Sphingomonas lycopersici</name>
    <dbReference type="NCBI Taxonomy" id="2951807"/>
    <lineage>
        <taxon>Bacteria</taxon>
        <taxon>Pseudomonadati</taxon>
        <taxon>Pseudomonadota</taxon>
        <taxon>Alphaproteobacteria</taxon>
        <taxon>Sphingomonadales</taxon>
        <taxon>Sphingomonadaceae</taxon>
        <taxon>Sphingomonas</taxon>
    </lineage>
</organism>
<feature type="transmembrane region" description="Helical" evidence="5">
    <location>
        <begin position="202"/>
        <end position="226"/>
    </location>
</feature>
<feature type="transmembrane region" description="Helical" evidence="5">
    <location>
        <begin position="12"/>
        <end position="36"/>
    </location>
</feature>
<dbReference type="AlphaFoldDB" id="A0AA42CRM8"/>
<dbReference type="EMBL" id="JANFAV010000013">
    <property type="protein sequence ID" value="MCW6536449.1"/>
    <property type="molecule type" value="Genomic_DNA"/>
</dbReference>
<keyword evidence="5" id="KW-1003">Cell membrane</keyword>
<dbReference type="RefSeq" id="WP_179514619.1">
    <property type="nucleotide sequence ID" value="NZ_JANFAV010000013.1"/>
</dbReference>
<feature type="transmembrane region" description="Helical" evidence="5">
    <location>
        <begin position="232"/>
        <end position="254"/>
    </location>
</feature>
<evidence type="ECO:0000313" key="6">
    <source>
        <dbReference type="EMBL" id="MCW6536449.1"/>
    </source>
</evidence>
<evidence type="ECO:0000256" key="1">
    <source>
        <dbReference type="ARBA" id="ARBA00004141"/>
    </source>
</evidence>
<keyword evidence="7" id="KW-1185">Reference proteome</keyword>
<evidence type="ECO:0000256" key="2">
    <source>
        <dbReference type="ARBA" id="ARBA00022692"/>
    </source>
</evidence>
<dbReference type="InterPro" id="IPR051598">
    <property type="entry name" value="TSUP/Inactive_protease-like"/>
</dbReference>
<name>A0AA42CRM8_9SPHN</name>
<comment type="subcellular location">
    <subcellularLocation>
        <location evidence="5">Cell membrane</location>
        <topology evidence="5">Multi-pass membrane protein</topology>
    </subcellularLocation>
    <subcellularLocation>
        <location evidence="1">Membrane</location>
        <topology evidence="1">Multi-pass membrane protein</topology>
    </subcellularLocation>
</comment>
<evidence type="ECO:0000256" key="4">
    <source>
        <dbReference type="ARBA" id="ARBA00023136"/>
    </source>
</evidence>
<keyword evidence="2 5" id="KW-0812">Transmembrane</keyword>
<gene>
    <name evidence="6" type="ORF">NEE01_16855</name>
</gene>
<accession>A0AA42CRM8</accession>